<dbReference type="Gene3D" id="3.30.390.130">
    <property type="match status" value="1"/>
</dbReference>
<dbReference type="InterPro" id="IPR039399">
    <property type="entry name" value="Deltex_C_sf"/>
</dbReference>
<dbReference type="PROSITE" id="PS50089">
    <property type="entry name" value="ZF_RING_2"/>
    <property type="match status" value="1"/>
</dbReference>
<keyword evidence="7 9" id="KW-0862">Zinc</keyword>
<keyword evidence="6 8" id="KW-0863">Zinc-finger</keyword>
<keyword evidence="4 9" id="KW-0808">Transferase</keyword>
<keyword evidence="12" id="KW-1185">Reference proteome</keyword>
<comment type="pathway">
    <text evidence="2 9">Protein modification; protein ubiquitination.</text>
</comment>
<comment type="catalytic activity">
    <reaction evidence="1 9">
        <text>S-ubiquitinyl-[E2 ubiquitin-conjugating enzyme]-L-cysteine + [acceptor protein]-L-lysine = [E2 ubiquitin-conjugating enzyme]-L-cysteine + N(6)-ubiquitinyl-[acceptor protein]-L-lysine.</text>
        <dbReference type="EC" id="2.3.2.27"/>
    </reaction>
</comment>
<dbReference type="InterPro" id="IPR013083">
    <property type="entry name" value="Znf_RING/FYVE/PHD"/>
</dbReference>
<sequence length="183" mass="20519">SETCPICLDHITGPRRLKCRHVFCSVCLQQALKVNNRCPVCQEPQGVLRGNQPRGEMTSYHESYRSLPGYPGCGTIIIRYYFPSGVQGQEHPHPGHHYEGTSREAYLPGNREGREVLQLLSRAFDARLVFTVGTSNTTGRPNQVVWNDIHHKTSTSGGPTGFGYPDPDYLRRVKEELAVKGIR</sequence>
<comment type="similarity">
    <text evidence="3 9">Belongs to the Deltex family.</text>
</comment>
<evidence type="ECO:0000256" key="7">
    <source>
        <dbReference type="ARBA" id="ARBA00022833"/>
    </source>
</evidence>
<evidence type="ECO:0000256" key="6">
    <source>
        <dbReference type="ARBA" id="ARBA00022771"/>
    </source>
</evidence>
<dbReference type="SUPFAM" id="SSF57850">
    <property type="entry name" value="RING/U-box"/>
    <property type="match status" value="1"/>
</dbReference>
<gene>
    <name evidence="11" type="ORF">PEVE_00020298</name>
</gene>
<dbReference type="EMBL" id="CALNXI010002724">
    <property type="protein sequence ID" value="CAH3190269.1"/>
    <property type="molecule type" value="Genomic_DNA"/>
</dbReference>
<dbReference type="InterPro" id="IPR001841">
    <property type="entry name" value="Znf_RING"/>
</dbReference>
<reference evidence="11 12" key="1">
    <citation type="submission" date="2022-05" db="EMBL/GenBank/DDBJ databases">
        <authorList>
            <consortium name="Genoscope - CEA"/>
            <person name="William W."/>
        </authorList>
    </citation>
    <scope>NUCLEOTIDE SEQUENCE [LARGE SCALE GENOMIC DNA]</scope>
</reference>
<evidence type="ECO:0000256" key="3">
    <source>
        <dbReference type="ARBA" id="ARBA00009413"/>
    </source>
</evidence>
<evidence type="ECO:0000313" key="11">
    <source>
        <dbReference type="EMBL" id="CAH3190269.1"/>
    </source>
</evidence>
<evidence type="ECO:0000256" key="8">
    <source>
        <dbReference type="PROSITE-ProRule" id="PRU00175"/>
    </source>
</evidence>
<dbReference type="Pfam" id="PF18102">
    <property type="entry name" value="DTC"/>
    <property type="match status" value="1"/>
</dbReference>
<dbReference type="InterPro" id="IPR039396">
    <property type="entry name" value="Deltex_C"/>
</dbReference>
<dbReference type="Proteomes" id="UP001159427">
    <property type="component" value="Unassembled WGS sequence"/>
</dbReference>
<dbReference type="PANTHER" id="PTHR12622">
    <property type="entry name" value="DELTEX-RELATED"/>
    <property type="match status" value="1"/>
</dbReference>
<protein>
    <recommendedName>
        <fullName evidence="9">E3 ubiquitin-protein ligase</fullName>
        <ecNumber evidence="9">2.3.2.27</ecNumber>
    </recommendedName>
</protein>
<name>A0ABN8SF75_9CNID</name>
<dbReference type="CDD" id="cd09633">
    <property type="entry name" value="Deltex_C"/>
    <property type="match status" value="1"/>
</dbReference>
<proteinExistence type="inferred from homology"/>
<dbReference type="EC" id="2.3.2.27" evidence="9"/>
<accession>A0ABN8SF75</accession>
<dbReference type="SMART" id="SM00184">
    <property type="entry name" value="RING"/>
    <property type="match status" value="1"/>
</dbReference>
<keyword evidence="5 9" id="KW-0479">Metal-binding</keyword>
<dbReference type="InterPro" id="IPR039398">
    <property type="entry name" value="Deltex_fam"/>
</dbReference>
<comment type="subcellular location">
    <subcellularLocation>
        <location evidence="9">Cytoplasm</location>
    </subcellularLocation>
</comment>
<dbReference type="PROSITE" id="PS00518">
    <property type="entry name" value="ZF_RING_1"/>
    <property type="match status" value="1"/>
</dbReference>
<evidence type="ECO:0000313" key="12">
    <source>
        <dbReference type="Proteomes" id="UP001159427"/>
    </source>
</evidence>
<evidence type="ECO:0000256" key="2">
    <source>
        <dbReference type="ARBA" id="ARBA00004906"/>
    </source>
</evidence>
<evidence type="ECO:0000256" key="1">
    <source>
        <dbReference type="ARBA" id="ARBA00000900"/>
    </source>
</evidence>
<evidence type="ECO:0000256" key="9">
    <source>
        <dbReference type="RuleBase" id="RU367105"/>
    </source>
</evidence>
<keyword evidence="9" id="KW-0963">Cytoplasm</keyword>
<evidence type="ECO:0000259" key="10">
    <source>
        <dbReference type="PROSITE" id="PS50089"/>
    </source>
</evidence>
<dbReference type="InterPro" id="IPR017907">
    <property type="entry name" value="Znf_RING_CS"/>
</dbReference>
<feature type="non-terminal residue" evidence="11">
    <location>
        <position position="1"/>
    </location>
</feature>
<evidence type="ECO:0000256" key="4">
    <source>
        <dbReference type="ARBA" id="ARBA00022679"/>
    </source>
</evidence>
<evidence type="ECO:0000256" key="5">
    <source>
        <dbReference type="ARBA" id="ARBA00022723"/>
    </source>
</evidence>
<dbReference type="Gene3D" id="3.30.40.10">
    <property type="entry name" value="Zinc/RING finger domain, C3HC4 (zinc finger)"/>
    <property type="match status" value="1"/>
</dbReference>
<dbReference type="Pfam" id="PF13923">
    <property type="entry name" value="zf-C3HC4_2"/>
    <property type="match status" value="1"/>
</dbReference>
<comment type="caution">
    <text evidence="11">The sequence shown here is derived from an EMBL/GenBank/DDBJ whole genome shotgun (WGS) entry which is preliminary data.</text>
</comment>
<feature type="domain" description="RING-type" evidence="10">
    <location>
        <begin position="4"/>
        <end position="42"/>
    </location>
</feature>
<organism evidence="11 12">
    <name type="scientific">Porites evermanni</name>
    <dbReference type="NCBI Taxonomy" id="104178"/>
    <lineage>
        <taxon>Eukaryota</taxon>
        <taxon>Metazoa</taxon>
        <taxon>Cnidaria</taxon>
        <taxon>Anthozoa</taxon>
        <taxon>Hexacorallia</taxon>
        <taxon>Scleractinia</taxon>
        <taxon>Fungiina</taxon>
        <taxon>Poritidae</taxon>
        <taxon>Porites</taxon>
    </lineage>
</organism>